<dbReference type="Pfam" id="PF03358">
    <property type="entry name" value="FMN_red"/>
    <property type="match status" value="1"/>
</dbReference>
<protein>
    <submittedName>
        <fullName evidence="6">FMN reductase</fullName>
        <ecNumber evidence="6">1.5.1.-</ecNumber>
    </submittedName>
</protein>
<dbReference type="InterPro" id="IPR005025">
    <property type="entry name" value="FMN_Rdtase-like_dom"/>
</dbReference>
<dbReference type="PANTHER" id="PTHR43408">
    <property type="entry name" value="FMN REDUCTASE (NADPH)"/>
    <property type="match status" value="1"/>
</dbReference>
<dbReference type="RefSeq" id="WP_219548192.1">
    <property type="nucleotide sequence ID" value="NZ_JAHKRN010000038.1"/>
</dbReference>
<keyword evidence="7" id="KW-1185">Reference proteome</keyword>
<evidence type="ECO:0000259" key="5">
    <source>
        <dbReference type="Pfam" id="PF03358"/>
    </source>
</evidence>
<dbReference type="GO" id="GO:0016491">
    <property type="term" value="F:oxidoreductase activity"/>
    <property type="evidence" value="ECO:0007669"/>
    <property type="project" value="UniProtKB-KW"/>
</dbReference>
<evidence type="ECO:0000256" key="4">
    <source>
        <dbReference type="SAM" id="MobiDB-lite"/>
    </source>
</evidence>
<feature type="region of interest" description="Disordered" evidence="4">
    <location>
        <begin position="176"/>
        <end position="197"/>
    </location>
</feature>
<dbReference type="InterPro" id="IPR051814">
    <property type="entry name" value="NAD(P)H-dep_FMN_reductase"/>
</dbReference>
<dbReference type="EC" id="1.5.1.-" evidence="6"/>
<keyword evidence="1" id="KW-0285">Flavoprotein</keyword>
<feature type="domain" description="NADPH-dependent FMN reductase-like" evidence="5">
    <location>
        <begin position="1"/>
        <end position="149"/>
    </location>
</feature>
<keyword evidence="3 6" id="KW-0560">Oxidoreductase</keyword>
<dbReference type="EMBL" id="JBHSNW010000015">
    <property type="protein sequence ID" value="MFC5818893.1"/>
    <property type="molecule type" value="Genomic_DNA"/>
</dbReference>
<evidence type="ECO:0000313" key="6">
    <source>
        <dbReference type="EMBL" id="MFC5818893.1"/>
    </source>
</evidence>
<evidence type="ECO:0000256" key="2">
    <source>
        <dbReference type="ARBA" id="ARBA00022643"/>
    </source>
</evidence>
<evidence type="ECO:0000313" key="7">
    <source>
        <dbReference type="Proteomes" id="UP001596096"/>
    </source>
</evidence>
<keyword evidence="2" id="KW-0288">FMN</keyword>
<accession>A0ABW1BZY3</accession>
<gene>
    <name evidence="6" type="ORF">ACFPUY_27675</name>
</gene>
<name>A0ABW1BZY3_9ACTN</name>
<reference evidence="7" key="1">
    <citation type="journal article" date="2019" name="Int. J. Syst. Evol. Microbiol.">
        <title>The Global Catalogue of Microorganisms (GCM) 10K type strain sequencing project: providing services to taxonomists for standard genome sequencing and annotation.</title>
        <authorList>
            <consortium name="The Broad Institute Genomics Platform"/>
            <consortium name="The Broad Institute Genome Sequencing Center for Infectious Disease"/>
            <person name="Wu L."/>
            <person name="Ma J."/>
        </authorList>
    </citation>
    <scope>NUCLEOTIDE SEQUENCE [LARGE SCALE GENOMIC DNA]</scope>
    <source>
        <strain evidence="7">CGMCC 4.7106</strain>
    </source>
</reference>
<dbReference type="NCBIfam" id="TIGR04037">
    <property type="entry name" value="LLM_duo_CE1759"/>
    <property type="match status" value="1"/>
</dbReference>
<organism evidence="6 7">
    <name type="scientific">Nonomuraea harbinensis</name>
    <dbReference type="NCBI Taxonomy" id="1286938"/>
    <lineage>
        <taxon>Bacteria</taxon>
        <taxon>Bacillati</taxon>
        <taxon>Actinomycetota</taxon>
        <taxon>Actinomycetes</taxon>
        <taxon>Streptosporangiales</taxon>
        <taxon>Streptosporangiaceae</taxon>
        <taxon>Nonomuraea</taxon>
    </lineage>
</organism>
<dbReference type="PANTHER" id="PTHR43408:SF2">
    <property type="entry name" value="FMN REDUCTASE (NADPH)"/>
    <property type="match status" value="1"/>
</dbReference>
<sequence length="215" mass="22329">MKLVVVTAGLTQPSSTRLLADRLAQAAGERLGGAAETTVVELRDLAVDIANNFVTGFPNTRLRQAIDAVTGADGLIAVTPVFTASYSGLFKSFFDVLDPQALAGKPVLIGATGGTPRHSLVLEHAMRPLFAYLRAVVTPTAVYAASEDWGGGGDAFTDGLSDRIARAASELADLMGRRTPHAAPPGNGNGKRAGGAEAEDVVPFEEYLASIRPPS</sequence>
<proteinExistence type="predicted"/>
<dbReference type="InterPro" id="IPR023932">
    <property type="entry name" value="CE1759_FMN_reduct"/>
</dbReference>
<comment type="caution">
    <text evidence="6">The sequence shown here is derived from an EMBL/GenBank/DDBJ whole genome shotgun (WGS) entry which is preliminary data.</text>
</comment>
<evidence type="ECO:0000256" key="3">
    <source>
        <dbReference type="ARBA" id="ARBA00023002"/>
    </source>
</evidence>
<dbReference type="Proteomes" id="UP001596096">
    <property type="component" value="Unassembled WGS sequence"/>
</dbReference>
<evidence type="ECO:0000256" key="1">
    <source>
        <dbReference type="ARBA" id="ARBA00022630"/>
    </source>
</evidence>